<comment type="caution">
    <text evidence="2">The sequence shown here is derived from an EMBL/GenBank/DDBJ whole genome shotgun (WGS) entry which is preliminary data.</text>
</comment>
<dbReference type="AlphaFoldDB" id="A0A1F6A4T1"/>
<dbReference type="Gene3D" id="3.40.33.10">
    <property type="entry name" value="CAP"/>
    <property type="match status" value="1"/>
</dbReference>
<reference evidence="2 3" key="1">
    <citation type="journal article" date="2016" name="Nat. Commun.">
        <title>Thousands of microbial genomes shed light on interconnected biogeochemical processes in an aquifer system.</title>
        <authorList>
            <person name="Anantharaman K."/>
            <person name="Brown C.T."/>
            <person name="Hug L.A."/>
            <person name="Sharon I."/>
            <person name="Castelle C.J."/>
            <person name="Probst A.J."/>
            <person name="Thomas B.C."/>
            <person name="Singh A."/>
            <person name="Wilkins M.J."/>
            <person name="Karaoz U."/>
            <person name="Brodie E.L."/>
            <person name="Williams K.H."/>
            <person name="Hubbard S.S."/>
            <person name="Banfield J.F."/>
        </authorList>
    </citation>
    <scope>NUCLEOTIDE SEQUENCE [LARGE SCALE GENOMIC DNA]</scope>
</reference>
<dbReference type="Proteomes" id="UP000177871">
    <property type="component" value="Unassembled WGS sequence"/>
</dbReference>
<gene>
    <name evidence="2" type="ORF">A2721_02865</name>
</gene>
<dbReference type="EMBL" id="MFJK01000007">
    <property type="protein sequence ID" value="OGG19442.1"/>
    <property type="molecule type" value="Genomic_DNA"/>
</dbReference>
<evidence type="ECO:0000313" key="2">
    <source>
        <dbReference type="EMBL" id="OGG19442.1"/>
    </source>
</evidence>
<name>A0A1F6A4T1_9BACT</name>
<evidence type="ECO:0000313" key="3">
    <source>
        <dbReference type="Proteomes" id="UP000177871"/>
    </source>
</evidence>
<dbReference type="STRING" id="1798381.A2721_02865"/>
<dbReference type="SUPFAM" id="SSF55797">
    <property type="entry name" value="PR-1-like"/>
    <property type="match status" value="1"/>
</dbReference>
<evidence type="ECO:0000259" key="1">
    <source>
        <dbReference type="Pfam" id="PF00188"/>
    </source>
</evidence>
<feature type="domain" description="SCP" evidence="1">
    <location>
        <begin position="101"/>
        <end position="199"/>
    </location>
</feature>
<accession>A0A1F6A4T1</accession>
<protein>
    <recommendedName>
        <fullName evidence="1">SCP domain-containing protein</fullName>
    </recommendedName>
</protein>
<dbReference type="InterPro" id="IPR014044">
    <property type="entry name" value="CAP_dom"/>
</dbReference>
<proteinExistence type="predicted"/>
<dbReference type="Pfam" id="PF00188">
    <property type="entry name" value="CAP"/>
    <property type="match status" value="1"/>
</dbReference>
<sequence>MNLLSLFALSLIAVTNFLAVANRPITLLVNQQLAAYIKTVTPQTTISASTSALPTKFTTSPAYQSPSQPKTPWGSTEKIGDHLYRTYVGQDEKMATPDEILQALNTYRQNHGQGTLHKDDKLCAFAQLRADEQARLGNLDSHAGFTKYFEDKNNWQELGITGAGENASQGYTLSGTHLIEWVFSADDEHRSNQLNPNWTLACATVSGSTVDIIFGKR</sequence>
<dbReference type="InterPro" id="IPR035940">
    <property type="entry name" value="CAP_sf"/>
</dbReference>
<organism evidence="2 3">
    <name type="scientific">Candidatus Gottesmanbacteria bacterium RIFCSPHIGHO2_01_FULL_47_48</name>
    <dbReference type="NCBI Taxonomy" id="1798381"/>
    <lineage>
        <taxon>Bacteria</taxon>
        <taxon>Candidatus Gottesmaniibacteriota</taxon>
    </lineage>
</organism>